<name>F0F9M8_9BACT</name>
<feature type="transmembrane region" description="Helical" evidence="1">
    <location>
        <begin position="36"/>
        <end position="55"/>
    </location>
</feature>
<reference evidence="2 3" key="1">
    <citation type="submission" date="2011-01" db="EMBL/GenBank/DDBJ databases">
        <authorList>
            <person name="Muzny D."/>
            <person name="Qin X."/>
            <person name="Deng J."/>
            <person name="Jiang H."/>
            <person name="Liu Y."/>
            <person name="Qu J."/>
            <person name="Song X.-Z."/>
            <person name="Zhang L."/>
            <person name="Thornton R."/>
            <person name="Coyle M."/>
            <person name="Francisco L."/>
            <person name="Jackson L."/>
            <person name="Javaid M."/>
            <person name="Korchina V."/>
            <person name="Kovar C."/>
            <person name="Mata R."/>
            <person name="Mathew T."/>
            <person name="Ngo R."/>
            <person name="Nguyen L."/>
            <person name="Nguyen N."/>
            <person name="Okwuonu G."/>
            <person name="Ongeri F."/>
            <person name="Pham C."/>
            <person name="Simmons D."/>
            <person name="Wilczek-Boney K."/>
            <person name="Hale W."/>
            <person name="Jakkamsetti A."/>
            <person name="Pham P."/>
            <person name="Ruth R."/>
            <person name="San Lucas F."/>
            <person name="Warren J."/>
            <person name="Zhang J."/>
            <person name="Zhao Z."/>
            <person name="Zhou C."/>
            <person name="Zhu D."/>
            <person name="Lee S."/>
            <person name="Bess C."/>
            <person name="Blankenburg K."/>
            <person name="Forbes L."/>
            <person name="Fu Q."/>
            <person name="Gubbala S."/>
            <person name="Hirani K."/>
            <person name="Jayaseelan J.C."/>
            <person name="Lara F."/>
            <person name="Munidasa M."/>
            <person name="Palculict T."/>
            <person name="Patil S."/>
            <person name="Pu L.-L."/>
            <person name="Saada N."/>
            <person name="Tang L."/>
            <person name="Weissenberger G."/>
            <person name="Zhu Y."/>
            <person name="Hemphill L."/>
            <person name="Shang Y."/>
            <person name="Youmans B."/>
            <person name="Ayvaz T."/>
            <person name="Ross M."/>
            <person name="Santibanez J."/>
            <person name="Aqrawi P."/>
            <person name="Gross S."/>
            <person name="Joshi V."/>
            <person name="Fowler G."/>
            <person name="Nazareth L."/>
            <person name="Reid J."/>
            <person name="Worley K."/>
            <person name="Petrosino J."/>
            <person name="Highlander S."/>
            <person name="Gibbs R."/>
        </authorList>
    </citation>
    <scope>NUCLEOTIDE SEQUENCE [LARGE SCALE GENOMIC DNA]</scope>
    <source>
        <strain evidence="2 3">DSM 16608</strain>
    </source>
</reference>
<keyword evidence="3" id="KW-1185">Reference proteome</keyword>
<comment type="caution">
    <text evidence="2">The sequence shown here is derived from an EMBL/GenBank/DDBJ whole genome shotgun (WGS) entry which is preliminary data.</text>
</comment>
<keyword evidence="1" id="KW-1133">Transmembrane helix</keyword>
<keyword evidence="1" id="KW-0812">Transmembrane</keyword>
<proteinExistence type="predicted"/>
<dbReference type="EMBL" id="AEWX01000032">
    <property type="protein sequence ID" value="EGC19187.1"/>
    <property type="molecule type" value="Genomic_DNA"/>
</dbReference>
<keyword evidence="1" id="KW-0472">Membrane</keyword>
<dbReference type="HOGENOM" id="CLU_3010483_0_0_10"/>
<protein>
    <submittedName>
        <fullName evidence="2">Uncharacterized protein</fullName>
    </submittedName>
</protein>
<gene>
    <name evidence="2" type="ORF">HMPREF9141_2295</name>
</gene>
<dbReference type="AlphaFoldDB" id="F0F9M8"/>
<organism evidence="2 3">
    <name type="scientific">Prevotella multiformis DSM 16608</name>
    <dbReference type="NCBI Taxonomy" id="888743"/>
    <lineage>
        <taxon>Bacteria</taxon>
        <taxon>Pseudomonadati</taxon>
        <taxon>Bacteroidota</taxon>
        <taxon>Bacteroidia</taxon>
        <taxon>Bacteroidales</taxon>
        <taxon>Prevotellaceae</taxon>
        <taxon>Prevotella</taxon>
    </lineage>
</organism>
<evidence type="ECO:0000313" key="2">
    <source>
        <dbReference type="EMBL" id="EGC19187.1"/>
    </source>
</evidence>
<dbReference type="Proteomes" id="UP000005697">
    <property type="component" value="Unassembled WGS sequence"/>
</dbReference>
<sequence length="56" mass="6075">MESSNGSAALPLCDFVVSSKGSLEVLNGGLYSLSGMIFYTFLSPYYINIYSFVYAS</sequence>
<evidence type="ECO:0000313" key="3">
    <source>
        <dbReference type="Proteomes" id="UP000005697"/>
    </source>
</evidence>
<evidence type="ECO:0000256" key="1">
    <source>
        <dbReference type="SAM" id="Phobius"/>
    </source>
</evidence>
<accession>F0F9M8</accession>